<evidence type="ECO:0000313" key="11">
    <source>
        <dbReference type="EMBL" id="KAE9340593.1"/>
    </source>
</evidence>
<evidence type="ECO:0000313" key="5">
    <source>
        <dbReference type="EMBL" id="KAE9124830.1"/>
    </source>
</evidence>
<proteinExistence type="predicted"/>
<evidence type="ECO:0000313" key="9">
    <source>
        <dbReference type="EMBL" id="KAE9245299.1"/>
    </source>
</evidence>
<dbReference type="EMBL" id="QXGC01000571">
    <property type="protein sequence ID" value="KAE9229310.1"/>
    <property type="molecule type" value="Genomic_DNA"/>
</dbReference>
<evidence type="ECO:0000313" key="18">
    <source>
        <dbReference type="Proteomes" id="UP000460718"/>
    </source>
</evidence>
<dbReference type="EMBL" id="QXFY01000575">
    <property type="protein sequence ID" value="KAE9340593.1"/>
    <property type="molecule type" value="Genomic_DNA"/>
</dbReference>
<evidence type="ECO:0000313" key="8">
    <source>
        <dbReference type="EMBL" id="KAE9229310.1"/>
    </source>
</evidence>
<dbReference type="EMBL" id="QXFZ01000247">
    <property type="protein sequence ID" value="KAE9124830.1"/>
    <property type="molecule type" value="Genomic_DNA"/>
</dbReference>
<protein>
    <recommendedName>
        <fullName evidence="22">Secreted protein</fullName>
    </recommendedName>
</protein>
<dbReference type="Proteomes" id="UP000440367">
    <property type="component" value="Unassembled WGS sequence"/>
</dbReference>
<dbReference type="EMBL" id="QXGB01000225">
    <property type="protein sequence ID" value="KAE9223765.1"/>
    <property type="molecule type" value="Genomic_DNA"/>
</dbReference>
<evidence type="ECO:0000313" key="13">
    <source>
        <dbReference type="Proteomes" id="UP000433483"/>
    </source>
</evidence>
<keyword evidence="13" id="KW-1185">Reference proteome</keyword>
<evidence type="ECO:0000313" key="6">
    <source>
        <dbReference type="EMBL" id="KAE9142937.1"/>
    </source>
</evidence>
<evidence type="ECO:0000313" key="7">
    <source>
        <dbReference type="EMBL" id="KAE9223765.1"/>
    </source>
</evidence>
<dbReference type="EMBL" id="QXGA01000658">
    <property type="protein sequence ID" value="KAE9142937.1"/>
    <property type="molecule type" value="Genomic_DNA"/>
</dbReference>
<evidence type="ECO:0000313" key="21">
    <source>
        <dbReference type="Proteomes" id="UP000488956"/>
    </source>
</evidence>
<accession>A0A6A3KSU8</accession>
<evidence type="ECO:0000313" key="12">
    <source>
        <dbReference type="Proteomes" id="UP000429523"/>
    </source>
</evidence>
<dbReference type="EMBL" id="QXFW01000559">
    <property type="protein sequence ID" value="KAE9008697.1"/>
    <property type="molecule type" value="Genomic_DNA"/>
</dbReference>
<dbReference type="Proteomes" id="UP000433483">
    <property type="component" value="Unassembled WGS sequence"/>
</dbReference>
<evidence type="ECO:0000256" key="1">
    <source>
        <dbReference type="SAM" id="SignalP"/>
    </source>
</evidence>
<dbReference type="Proteomes" id="UP000441208">
    <property type="component" value="Unassembled WGS sequence"/>
</dbReference>
<evidence type="ECO:0000313" key="20">
    <source>
        <dbReference type="Proteomes" id="UP000486351"/>
    </source>
</evidence>
<keyword evidence="1" id="KW-0732">Signal</keyword>
<dbReference type="EMBL" id="QXGD01000268">
    <property type="protein sequence ID" value="KAE9245299.1"/>
    <property type="molecule type" value="Genomic_DNA"/>
</dbReference>
<dbReference type="Proteomes" id="UP000476176">
    <property type="component" value="Unassembled WGS sequence"/>
</dbReference>
<evidence type="ECO:0000313" key="2">
    <source>
        <dbReference type="EMBL" id="KAE8946775.1"/>
    </source>
</evidence>
<evidence type="ECO:0000313" key="14">
    <source>
        <dbReference type="Proteomes" id="UP000437068"/>
    </source>
</evidence>
<evidence type="ECO:0000313" key="19">
    <source>
        <dbReference type="Proteomes" id="UP000476176"/>
    </source>
</evidence>
<dbReference type="AlphaFoldDB" id="A0A6A3KSU8"/>
<comment type="caution">
    <text evidence="3">The sequence shown here is derived from an EMBL/GenBank/DDBJ whole genome shotgun (WGS) entry which is preliminary data.</text>
</comment>
<dbReference type="Proteomes" id="UP000437068">
    <property type="component" value="Unassembled WGS sequence"/>
</dbReference>
<dbReference type="Proteomes" id="UP000440732">
    <property type="component" value="Unassembled WGS sequence"/>
</dbReference>
<dbReference type="EMBL" id="QXGE01000215">
    <property type="protein sequence ID" value="KAE9319848.1"/>
    <property type="molecule type" value="Genomic_DNA"/>
</dbReference>
<evidence type="ECO:0000313" key="10">
    <source>
        <dbReference type="EMBL" id="KAE9319848.1"/>
    </source>
</evidence>
<dbReference type="Proteomes" id="UP000486351">
    <property type="component" value="Unassembled WGS sequence"/>
</dbReference>
<evidence type="ECO:0000313" key="3">
    <source>
        <dbReference type="EMBL" id="KAE9008697.1"/>
    </source>
</evidence>
<dbReference type="EMBL" id="QXFX01000593">
    <property type="protein sequence ID" value="KAE9110129.1"/>
    <property type="molecule type" value="Genomic_DNA"/>
</dbReference>
<dbReference type="Proteomes" id="UP000429523">
    <property type="component" value="Unassembled WGS sequence"/>
</dbReference>
<reference evidence="18 19" key="1">
    <citation type="submission" date="2018-09" db="EMBL/GenBank/DDBJ databases">
        <title>Genomic investigation of the strawberry pathogen Phytophthora fragariae indicates pathogenicity is determined by transcriptional variation in three key races.</title>
        <authorList>
            <person name="Adams T.M."/>
            <person name="Armitage A.D."/>
            <person name="Sobczyk M.K."/>
            <person name="Bates H.J."/>
            <person name="Dunwell J.M."/>
            <person name="Nellist C.F."/>
            <person name="Harrison R.J."/>
        </authorList>
    </citation>
    <scope>NUCLEOTIDE SEQUENCE [LARGE SCALE GENOMIC DNA]</scope>
    <source>
        <strain evidence="10 14">A4</strain>
        <strain evidence="9 15">BC-1</strain>
        <strain evidence="8 19">BC-23</strain>
        <strain evidence="7 13">NOV-27</strain>
        <strain evidence="6 16">NOV-5</strain>
        <strain evidence="5 17">NOV-71</strain>
        <strain evidence="11 20">NOV-77</strain>
        <strain evidence="2 12">NOV-9</strain>
        <strain evidence="4 21">ONT-3</strain>
        <strain evidence="3 18">SCRP245</strain>
    </source>
</reference>
<evidence type="ECO:0000313" key="17">
    <source>
        <dbReference type="Proteomes" id="UP000441208"/>
    </source>
</evidence>
<evidence type="ECO:0008006" key="22">
    <source>
        <dbReference type="Google" id="ProtNLM"/>
    </source>
</evidence>
<feature type="chain" id="PRO_5036164836" description="Secreted protein" evidence="1">
    <location>
        <begin position="20"/>
        <end position="69"/>
    </location>
</feature>
<dbReference type="Proteomes" id="UP000488956">
    <property type="component" value="Unassembled WGS sequence"/>
</dbReference>
<evidence type="ECO:0000313" key="4">
    <source>
        <dbReference type="EMBL" id="KAE9110129.1"/>
    </source>
</evidence>
<organism evidence="3 18">
    <name type="scientific">Phytophthora fragariae</name>
    <dbReference type="NCBI Taxonomy" id="53985"/>
    <lineage>
        <taxon>Eukaryota</taxon>
        <taxon>Sar</taxon>
        <taxon>Stramenopiles</taxon>
        <taxon>Oomycota</taxon>
        <taxon>Peronosporomycetes</taxon>
        <taxon>Peronosporales</taxon>
        <taxon>Peronosporaceae</taxon>
        <taxon>Phytophthora</taxon>
    </lineage>
</organism>
<dbReference type="Proteomes" id="UP000460718">
    <property type="component" value="Unassembled WGS sequence"/>
</dbReference>
<gene>
    <name evidence="10" type="ORF">PF001_g5691</name>
    <name evidence="9" type="ORF">PF002_g7319</name>
    <name evidence="8" type="ORF">PF004_g10815</name>
    <name evidence="7" type="ORF">PF005_g6175</name>
    <name evidence="6" type="ORF">PF006_g12000</name>
    <name evidence="5" type="ORF">PF007_g6571</name>
    <name evidence="11" type="ORF">PF008_g11033</name>
    <name evidence="2" type="ORF">PF009_g3589</name>
    <name evidence="4" type="ORF">PF010_g11281</name>
    <name evidence="3" type="ORF">PF011_g10603</name>
</gene>
<sequence>MCGGFLSYLCGGFLTVVHALPKNNQSWPRQDFTFPTYPRARLQVWGKSSNVFSGGSVSWLQQVSKLDCS</sequence>
<dbReference type="EMBL" id="QXGF01000104">
    <property type="protein sequence ID" value="KAE8946775.1"/>
    <property type="molecule type" value="Genomic_DNA"/>
</dbReference>
<evidence type="ECO:0000313" key="16">
    <source>
        <dbReference type="Proteomes" id="UP000440732"/>
    </source>
</evidence>
<name>A0A6A3KSU8_9STRA</name>
<evidence type="ECO:0000313" key="15">
    <source>
        <dbReference type="Proteomes" id="UP000440367"/>
    </source>
</evidence>
<feature type="signal peptide" evidence="1">
    <location>
        <begin position="1"/>
        <end position="19"/>
    </location>
</feature>